<feature type="compositionally biased region" description="Low complexity" evidence="1">
    <location>
        <begin position="296"/>
        <end position="309"/>
    </location>
</feature>
<feature type="region of interest" description="Disordered" evidence="1">
    <location>
        <begin position="295"/>
        <end position="381"/>
    </location>
</feature>
<evidence type="ECO:0000259" key="2">
    <source>
        <dbReference type="Pfam" id="PF24714"/>
    </source>
</evidence>
<comment type="caution">
    <text evidence="3">The sequence shown here is derived from an EMBL/GenBank/DDBJ whole genome shotgun (WGS) entry which is preliminary data.</text>
</comment>
<dbReference type="Gramene" id="OE9A121723T2">
    <property type="protein sequence ID" value="OE9A121723C2"/>
    <property type="gene ID" value="OE9A121723"/>
</dbReference>
<dbReference type="Gene3D" id="1.25.10.10">
    <property type="entry name" value="Leucine-rich Repeat Variant"/>
    <property type="match status" value="1"/>
</dbReference>
<dbReference type="AlphaFoldDB" id="A0A8S0RSY3"/>
<gene>
    <name evidence="3" type="ORF">OLEA9_A121723</name>
</gene>
<dbReference type="GO" id="GO:0005874">
    <property type="term" value="C:microtubule"/>
    <property type="evidence" value="ECO:0007669"/>
    <property type="project" value="InterPro"/>
</dbReference>
<feature type="domain" description="TORTIFOLIA1/SINE1-2 N-terminal" evidence="2">
    <location>
        <begin position="16"/>
        <end position="289"/>
    </location>
</feature>
<name>A0A8S0RSY3_OLEEU</name>
<dbReference type="InterPro" id="IPR033337">
    <property type="entry name" value="TORTIFOLIA1/SINE1-2"/>
</dbReference>
<accession>A0A8S0RSY3</accession>
<dbReference type="InterPro" id="IPR011989">
    <property type="entry name" value="ARM-like"/>
</dbReference>
<feature type="compositionally biased region" description="Basic and acidic residues" evidence="1">
    <location>
        <begin position="366"/>
        <end position="381"/>
    </location>
</feature>
<dbReference type="FunFam" id="1.25.10.10:FF:000549">
    <property type="entry name" value="ARM repeat superfamily protein"/>
    <property type="match status" value="1"/>
</dbReference>
<dbReference type="Gramene" id="OE9A121723T1">
    <property type="protein sequence ID" value="OE9A121723C1"/>
    <property type="gene ID" value="OE9A121723"/>
</dbReference>
<protein>
    <submittedName>
        <fullName evidence="3">Microtubule-associated tortifolia1</fullName>
    </submittedName>
</protein>
<evidence type="ECO:0000313" key="3">
    <source>
        <dbReference type="EMBL" id="CAA2982447.1"/>
    </source>
</evidence>
<dbReference type="EMBL" id="CACTIH010003696">
    <property type="protein sequence ID" value="CAA2982447.1"/>
    <property type="molecule type" value="Genomic_DNA"/>
</dbReference>
<dbReference type="Pfam" id="PF24714">
    <property type="entry name" value="TOR1L1_N"/>
    <property type="match status" value="1"/>
</dbReference>
<evidence type="ECO:0000256" key="1">
    <source>
        <dbReference type="SAM" id="MobiDB-lite"/>
    </source>
</evidence>
<sequence length="644" mass="70418">MSASNSKQQSQAKARDLKHRVLTCLHKLSDRDTHAVAASELESIARSLSTDALPPFLSSISATDSSDKSPVRRQCVRLISVLSEHHGNSLSPHLSKLLSAIVRRLRDPDSSVRSACVSASLSLSSHLTTPSFASITKPFLESLFREQDSNTQTGAALCLVSIIEGSRNPDSGSLKRLLPRFEKLAKCESFKAKAALLTLMGSVVELNGVLNGGGNLIKNLVMCLVEFLSSEDWTARKAAAETLMKIAGADNYALSEYKSSCLKTFEAKRFDKVKAVRETMNQMIDAWKEIPDLSDEVSQSAESQASSKESPSDGRYPPGFKTSCTVSSTAPVVRKRGPFDNPVDRTPSADGSSATTARKRSPLGGNDRKIGPAMFRKLDPKKPSDWKVQIAGGSSVIAVSKDNPLTRGERVLKTVEEERNKFTKPEIKRALFNENSDEKKQKLGFFKPGSRVMPCDHESFVTVNETGVPCRNQKECEDLSLIRKQLVQIENQQSNLLDILQKFIGSSHSGMRSLETRVHGLELALDEISFDLAVSTGRMSRSDAAGAMCCKLPGAEFLSSKLWKKTEGHFSTSRFSVSDGNTSVAGVRNIPDKNGDREGFKLENRRYRLQGGRGFIVNPLAETPRRSLQIPEVSASGVIRNIPA</sequence>
<dbReference type="Proteomes" id="UP000594638">
    <property type="component" value="Unassembled WGS sequence"/>
</dbReference>
<dbReference type="OrthoDB" id="1904066at2759"/>
<evidence type="ECO:0000313" key="4">
    <source>
        <dbReference type="Proteomes" id="UP000594638"/>
    </source>
</evidence>
<dbReference type="PANTHER" id="PTHR31355">
    <property type="entry name" value="MICROTUBULE-ASSOCIATED PROTEIN TORTIFOLIA1"/>
    <property type="match status" value="1"/>
</dbReference>
<dbReference type="InterPro" id="IPR016024">
    <property type="entry name" value="ARM-type_fold"/>
</dbReference>
<organism evidence="3 4">
    <name type="scientific">Olea europaea subsp. europaea</name>
    <dbReference type="NCBI Taxonomy" id="158383"/>
    <lineage>
        <taxon>Eukaryota</taxon>
        <taxon>Viridiplantae</taxon>
        <taxon>Streptophyta</taxon>
        <taxon>Embryophyta</taxon>
        <taxon>Tracheophyta</taxon>
        <taxon>Spermatophyta</taxon>
        <taxon>Magnoliopsida</taxon>
        <taxon>eudicotyledons</taxon>
        <taxon>Gunneridae</taxon>
        <taxon>Pentapetalae</taxon>
        <taxon>asterids</taxon>
        <taxon>lamiids</taxon>
        <taxon>Lamiales</taxon>
        <taxon>Oleaceae</taxon>
        <taxon>Oleeae</taxon>
        <taxon>Olea</taxon>
    </lineage>
</organism>
<dbReference type="PANTHER" id="PTHR31355:SF8">
    <property type="entry name" value="TORTIFOLIA1-LIKE PROTEIN 3"/>
    <property type="match status" value="1"/>
</dbReference>
<proteinExistence type="predicted"/>
<dbReference type="InterPro" id="IPR057600">
    <property type="entry name" value="TORTIFOLIA1/SINE1-2_N"/>
</dbReference>
<keyword evidence="4" id="KW-1185">Reference proteome</keyword>
<reference evidence="3 4" key="1">
    <citation type="submission" date="2019-12" db="EMBL/GenBank/DDBJ databases">
        <authorList>
            <person name="Alioto T."/>
            <person name="Alioto T."/>
            <person name="Gomez Garrido J."/>
        </authorList>
    </citation>
    <scope>NUCLEOTIDE SEQUENCE [LARGE SCALE GENOMIC DNA]</scope>
</reference>
<dbReference type="Gramene" id="OE9A121723T3">
    <property type="protein sequence ID" value="OE9A121723C3"/>
    <property type="gene ID" value="OE9A121723"/>
</dbReference>
<dbReference type="GO" id="GO:0008017">
    <property type="term" value="F:microtubule binding"/>
    <property type="evidence" value="ECO:0007669"/>
    <property type="project" value="InterPro"/>
</dbReference>
<dbReference type="SUPFAM" id="SSF48371">
    <property type="entry name" value="ARM repeat"/>
    <property type="match status" value="1"/>
</dbReference>